<organism evidence="2 3">
    <name type="scientific">Corynebacterium sanguinis</name>
    <dbReference type="NCBI Taxonomy" id="2594913"/>
    <lineage>
        <taxon>Bacteria</taxon>
        <taxon>Bacillati</taxon>
        <taxon>Actinomycetota</taxon>
        <taxon>Actinomycetes</taxon>
        <taxon>Mycobacteriales</taxon>
        <taxon>Corynebacteriaceae</taxon>
        <taxon>Corynebacterium</taxon>
    </lineage>
</organism>
<feature type="compositionally biased region" description="Basic and acidic residues" evidence="1">
    <location>
        <begin position="123"/>
        <end position="137"/>
    </location>
</feature>
<feature type="non-terminal residue" evidence="2">
    <location>
        <position position="202"/>
    </location>
</feature>
<evidence type="ECO:0000313" key="2">
    <source>
        <dbReference type="EMBL" id="MBA4503999.1"/>
    </source>
</evidence>
<protein>
    <submittedName>
        <fullName evidence="2">Uncharacterized protein</fullName>
    </submittedName>
</protein>
<gene>
    <name evidence="2" type="ORF">H0H28_01335</name>
</gene>
<feature type="region of interest" description="Disordered" evidence="1">
    <location>
        <begin position="82"/>
        <end position="202"/>
    </location>
</feature>
<proteinExistence type="predicted"/>
<dbReference type="RefSeq" id="WP_181729365.1">
    <property type="nucleotide sequence ID" value="NZ_JACEOR010000051.1"/>
</dbReference>
<dbReference type="EMBL" id="JACEOR010000051">
    <property type="protein sequence ID" value="MBA4503999.1"/>
    <property type="molecule type" value="Genomic_DNA"/>
</dbReference>
<sequence>SGSYIAETWKMGSLSDYLIHDNARLEKLVRESLGQAFDTSAWSGLTKAPAFDVTSLMGMKTPALDVTSLMGMKTEGIGRRYERQTEQTHVPGCRREDERDPENHPEVQYWHGPKDVLGFTAHSTREDGHVGTDHDSGAARNQRPISHAGSSEQHGDHNTNDHQRDEQRVLRQRPEDEQAEAETTGKARCCGEPRARGGGVDT</sequence>
<reference evidence="2 3" key="1">
    <citation type="submission" date="2020-07" db="EMBL/GenBank/DDBJ databases">
        <authorList>
            <person name="Khare M."/>
        </authorList>
    </citation>
    <scope>NUCLEOTIDE SEQUENCE [LARGE SCALE GENOMIC DNA]</scope>
    <source>
        <strain evidence="2 3">P8776</strain>
    </source>
</reference>
<comment type="caution">
    <text evidence="2">The sequence shown here is derived from an EMBL/GenBank/DDBJ whole genome shotgun (WGS) entry which is preliminary data.</text>
</comment>
<feature type="compositionally biased region" description="Basic and acidic residues" evidence="1">
    <location>
        <begin position="93"/>
        <end position="105"/>
    </location>
</feature>
<feature type="non-terminal residue" evidence="2">
    <location>
        <position position="1"/>
    </location>
</feature>
<evidence type="ECO:0000313" key="3">
    <source>
        <dbReference type="Proteomes" id="UP000580709"/>
    </source>
</evidence>
<name>A0A838WQ58_9CORY</name>
<feature type="compositionally biased region" description="Basic and acidic residues" evidence="1">
    <location>
        <begin position="153"/>
        <end position="176"/>
    </location>
</feature>
<evidence type="ECO:0000256" key="1">
    <source>
        <dbReference type="SAM" id="MobiDB-lite"/>
    </source>
</evidence>
<dbReference type="AlphaFoldDB" id="A0A838WQ58"/>
<accession>A0A838WQ58</accession>
<keyword evidence="3" id="KW-1185">Reference proteome</keyword>
<dbReference type="Proteomes" id="UP000580709">
    <property type="component" value="Unassembled WGS sequence"/>
</dbReference>
<feature type="compositionally biased region" description="Basic and acidic residues" evidence="1">
    <location>
        <begin position="183"/>
        <end position="195"/>
    </location>
</feature>